<dbReference type="Pfam" id="PF01408">
    <property type="entry name" value="GFO_IDH_MocA"/>
    <property type="match status" value="1"/>
</dbReference>
<evidence type="ECO:0000259" key="1">
    <source>
        <dbReference type="Pfam" id="PF01408"/>
    </source>
</evidence>
<dbReference type="PANTHER" id="PTHR43708">
    <property type="entry name" value="CONSERVED EXPRESSED OXIDOREDUCTASE (EUROFUNG)"/>
    <property type="match status" value="1"/>
</dbReference>
<dbReference type="SUPFAM" id="SSF51735">
    <property type="entry name" value="NAD(P)-binding Rossmann-fold domains"/>
    <property type="match status" value="1"/>
</dbReference>
<dbReference type="InterPro" id="IPR000683">
    <property type="entry name" value="Gfo/Idh/MocA-like_OxRdtase_N"/>
</dbReference>
<evidence type="ECO:0000313" key="4">
    <source>
        <dbReference type="Proteomes" id="UP000755585"/>
    </source>
</evidence>
<dbReference type="RefSeq" id="WP_209697739.1">
    <property type="nucleotide sequence ID" value="NZ_BAAAVU010000015.1"/>
</dbReference>
<protein>
    <submittedName>
        <fullName evidence="3">Dehydrogenase</fullName>
    </submittedName>
</protein>
<dbReference type="PANTHER" id="PTHR43708:SF8">
    <property type="entry name" value="OXIDOREDUCTASE"/>
    <property type="match status" value="1"/>
</dbReference>
<dbReference type="InterPro" id="IPR055170">
    <property type="entry name" value="GFO_IDH_MocA-like_dom"/>
</dbReference>
<dbReference type="InterPro" id="IPR036291">
    <property type="entry name" value="NAD(P)-bd_dom_sf"/>
</dbReference>
<dbReference type="Pfam" id="PF22725">
    <property type="entry name" value="GFO_IDH_MocA_C3"/>
    <property type="match status" value="1"/>
</dbReference>
<accession>A0ABS4UTQ7</accession>
<evidence type="ECO:0000313" key="3">
    <source>
        <dbReference type="EMBL" id="MBP2355013.1"/>
    </source>
</evidence>
<keyword evidence="4" id="KW-1185">Reference proteome</keyword>
<gene>
    <name evidence="3" type="ORF">JOF29_006123</name>
</gene>
<dbReference type="EMBL" id="JAGINT010000002">
    <property type="protein sequence ID" value="MBP2355013.1"/>
    <property type="molecule type" value="Genomic_DNA"/>
</dbReference>
<dbReference type="Proteomes" id="UP000755585">
    <property type="component" value="Unassembled WGS sequence"/>
</dbReference>
<dbReference type="SUPFAM" id="SSF55347">
    <property type="entry name" value="Glyceraldehyde-3-phosphate dehydrogenase-like, C-terminal domain"/>
    <property type="match status" value="1"/>
</dbReference>
<dbReference type="Gene3D" id="3.30.360.10">
    <property type="entry name" value="Dihydrodipicolinate Reductase, domain 2"/>
    <property type="match status" value="1"/>
</dbReference>
<name>A0ABS4UTQ7_9ACTN</name>
<organism evidence="3 4">
    <name type="scientific">Kribbella aluminosa</name>
    <dbReference type="NCBI Taxonomy" id="416017"/>
    <lineage>
        <taxon>Bacteria</taxon>
        <taxon>Bacillati</taxon>
        <taxon>Actinomycetota</taxon>
        <taxon>Actinomycetes</taxon>
        <taxon>Propionibacteriales</taxon>
        <taxon>Kribbellaceae</taxon>
        <taxon>Kribbella</taxon>
    </lineage>
</organism>
<comment type="caution">
    <text evidence="3">The sequence shown here is derived from an EMBL/GenBank/DDBJ whole genome shotgun (WGS) entry which is preliminary data.</text>
</comment>
<dbReference type="InterPro" id="IPR051317">
    <property type="entry name" value="Gfo/Idh/MocA_oxidoreduct"/>
</dbReference>
<feature type="domain" description="Gfo/Idh/MocA-like oxidoreductase N-terminal" evidence="1">
    <location>
        <begin position="14"/>
        <end position="131"/>
    </location>
</feature>
<dbReference type="Gene3D" id="3.40.50.720">
    <property type="entry name" value="NAD(P)-binding Rossmann-like Domain"/>
    <property type="match status" value="1"/>
</dbReference>
<proteinExistence type="predicted"/>
<reference evidence="3 4" key="1">
    <citation type="submission" date="2021-03" db="EMBL/GenBank/DDBJ databases">
        <title>Sequencing the genomes of 1000 actinobacteria strains.</title>
        <authorList>
            <person name="Klenk H.-P."/>
        </authorList>
    </citation>
    <scope>NUCLEOTIDE SEQUENCE [LARGE SCALE GENOMIC DNA]</scope>
    <source>
        <strain evidence="3 4">DSM 18824</strain>
    </source>
</reference>
<evidence type="ECO:0000259" key="2">
    <source>
        <dbReference type="Pfam" id="PF22725"/>
    </source>
</evidence>
<feature type="domain" description="GFO/IDH/MocA-like oxidoreductase" evidence="2">
    <location>
        <begin position="142"/>
        <end position="259"/>
    </location>
</feature>
<sequence length="354" mass="38947">MPNDPSTGVLEDKIKIGIVGLGRSGWDIHAAGIARLPELFQIVAVADPDAGRREEAAARFGCETYAEPSQLLADPAVDVVTVATPSHTHVSVASAALAAGKHVVVEKPIATTVEDVDRLVELAAEAERVVTAFQNQRLEPSFLAIRDIIDSGRIGEPLLIRRTTHRYSRRDDWQTLRRMGGGELPNTALHFLDQLMTLVPDAELQIFADLRHTISAGDAEDHVKLTIRPDHGPVIDLESSMAIASPQEPWFVAGTLGTITGTAQLLHVRRTDLSGLPVREAKDTAPDGRAYPASEALDWEETTVTVDPEDRRTDQYYELLYDTIRNKAEPFVTMRSVRRVVDVMETARRLSNFP</sequence>